<proteinExistence type="inferred from homology"/>
<keyword evidence="6" id="KW-0276">Fatty acid metabolism</keyword>
<comment type="pathway">
    <text evidence="1">Lipid metabolism; fatty acid beta-oxidation.</text>
</comment>
<organism evidence="17 18">
    <name type="scientific">Allohahella marinimesophila</name>
    <dbReference type="NCBI Taxonomy" id="1054972"/>
    <lineage>
        <taxon>Bacteria</taxon>
        <taxon>Pseudomonadati</taxon>
        <taxon>Pseudomonadota</taxon>
        <taxon>Gammaproteobacteria</taxon>
        <taxon>Oceanospirillales</taxon>
        <taxon>Hahellaceae</taxon>
        <taxon>Allohahella</taxon>
    </lineage>
</organism>
<dbReference type="Pfam" id="PF00725">
    <property type="entry name" value="3HCDH"/>
    <property type="match status" value="1"/>
</dbReference>
<dbReference type="InterPro" id="IPR001753">
    <property type="entry name" value="Enoyl-CoA_hydra/iso"/>
</dbReference>
<keyword evidence="12" id="KW-0511">Multifunctional enzyme</keyword>
<dbReference type="Pfam" id="PF00378">
    <property type="entry name" value="ECH_1"/>
    <property type="match status" value="1"/>
</dbReference>
<dbReference type="Gene3D" id="3.40.50.720">
    <property type="entry name" value="NAD(P)-binding Rossmann-like Domain"/>
    <property type="match status" value="1"/>
</dbReference>
<dbReference type="SUPFAM" id="SSF48179">
    <property type="entry name" value="6-phosphogluconate dehydrogenase C-terminal domain-like"/>
    <property type="match status" value="2"/>
</dbReference>
<feature type="region of interest" description="Disordered" evidence="14">
    <location>
        <begin position="1"/>
        <end position="26"/>
    </location>
</feature>
<dbReference type="InterPro" id="IPR013328">
    <property type="entry name" value="6PGD_dom2"/>
</dbReference>
<dbReference type="InterPro" id="IPR006180">
    <property type="entry name" value="3-OHacyl-CoA_DH_CS"/>
</dbReference>
<comment type="similarity">
    <text evidence="4">Belongs to the 3-hydroxyacyl-CoA dehydrogenase family.</text>
</comment>
<dbReference type="InterPro" id="IPR050136">
    <property type="entry name" value="FA_oxidation_alpha_subunit"/>
</dbReference>
<evidence type="ECO:0000256" key="10">
    <source>
        <dbReference type="ARBA" id="ARBA00023098"/>
    </source>
</evidence>
<evidence type="ECO:0000256" key="7">
    <source>
        <dbReference type="ARBA" id="ARBA00022963"/>
    </source>
</evidence>
<dbReference type="PANTHER" id="PTHR43612">
    <property type="entry name" value="TRIFUNCTIONAL ENZYME SUBUNIT ALPHA"/>
    <property type="match status" value="1"/>
</dbReference>
<evidence type="ECO:0000256" key="12">
    <source>
        <dbReference type="ARBA" id="ARBA00023268"/>
    </source>
</evidence>
<keyword evidence="9" id="KW-0520">NAD</keyword>
<sequence>MTGQILQSLQNKKREMETGPLNGTGTAKASKAFSHWTLARQDDVAWLFLDKADSSANTLSQAVIQELGAVLEQLDQTPPKGLIIRSLKANGFCMGADIHEFADIENEAIVRDRLTEAHQIVDRLAALPYPTVAVIHGQCLGGGLELALCCKYRLAAPGAKMGFPEVQLGLHPGLGGTARLTHLIDPMQAMTMMLTGKTLDAGRAKSAGLVDDVVEERHIAAAAQAAIKGRVEANDTSFKERVLTSTIARKFEARQMRSKAAEKAPPEHYPAPGALIDLWENYGNDAEAMRQKEIASFATLLTSPASKNLVRVFFLREEMKSLTRKDADKIRHVHVIGAGAMGGDIAGWCAFKGLKASLYDMEGEAIVKAVRDARKLCQKKHLSDREERAVMDRLIPDFANDGVRQADLVIEAVPEKADIKLKVYQDAEPRMKAGALLATNTSSIPLDELAGSLKRPERFVGLHFFNPVAKMQLVEIVKHEGVSEETLDRAHRFVGQIDRLPAPVRSSPGFLVNRALMPYLLEAVLMVDEGVDPKAIDKVAEDFGMPMGPVELADQVGLDICLSVGEMLGEKLDVPIPEFPGWFREKVDDGKLGKKTGEGFYKWKDGEAQKKSSGSKAPDDTLDRLILPMLNACMTCLTDEVIDSADVLDGAMIFGTGFAPFRGGPMHYARSRGYDNIRTRLQTLKETAGPRFQPDDGWHASSTVQERP</sequence>
<evidence type="ECO:0000256" key="4">
    <source>
        <dbReference type="ARBA" id="ARBA00009463"/>
    </source>
</evidence>
<dbReference type="EC" id="4.2.1.17" evidence="5"/>
<evidence type="ECO:0000259" key="15">
    <source>
        <dbReference type="Pfam" id="PF00725"/>
    </source>
</evidence>
<dbReference type="Pfam" id="PF02737">
    <property type="entry name" value="3HCDH_N"/>
    <property type="match status" value="1"/>
</dbReference>
<protein>
    <recommendedName>
        <fullName evidence="5">enoyl-CoA hydratase</fullName>
        <ecNumber evidence="5">4.2.1.17</ecNumber>
    </recommendedName>
</protein>
<evidence type="ECO:0000256" key="6">
    <source>
        <dbReference type="ARBA" id="ARBA00022832"/>
    </source>
</evidence>
<keyword evidence="11" id="KW-0456">Lyase</keyword>
<dbReference type="InterPro" id="IPR008927">
    <property type="entry name" value="6-PGluconate_DH-like_C_sf"/>
</dbReference>
<keyword evidence="18" id="KW-1185">Reference proteome</keyword>
<name>A0ABP7PS20_9GAMM</name>
<evidence type="ECO:0000256" key="14">
    <source>
        <dbReference type="SAM" id="MobiDB-lite"/>
    </source>
</evidence>
<reference evidence="18" key="1">
    <citation type="journal article" date="2019" name="Int. J. Syst. Evol. Microbiol.">
        <title>The Global Catalogue of Microorganisms (GCM) 10K type strain sequencing project: providing services to taxonomists for standard genome sequencing and annotation.</title>
        <authorList>
            <consortium name="The Broad Institute Genomics Platform"/>
            <consortium name="The Broad Institute Genome Sequencing Center for Infectious Disease"/>
            <person name="Wu L."/>
            <person name="Ma J."/>
        </authorList>
    </citation>
    <scope>NUCLEOTIDE SEQUENCE [LARGE SCALE GENOMIC DNA]</scope>
    <source>
        <strain evidence="18">JCM 17555</strain>
    </source>
</reference>
<accession>A0ABP7PS20</accession>
<dbReference type="PANTHER" id="PTHR43612:SF3">
    <property type="entry name" value="TRIFUNCTIONAL ENZYME SUBUNIT ALPHA, MITOCHONDRIAL"/>
    <property type="match status" value="1"/>
</dbReference>
<evidence type="ECO:0000256" key="8">
    <source>
        <dbReference type="ARBA" id="ARBA00023002"/>
    </source>
</evidence>
<evidence type="ECO:0000256" key="11">
    <source>
        <dbReference type="ARBA" id="ARBA00023239"/>
    </source>
</evidence>
<keyword evidence="8" id="KW-0560">Oxidoreductase</keyword>
<comment type="similarity">
    <text evidence="2">In the central section; belongs to the 3-hydroxyacyl-CoA dehydrogenase family.</text>
</comment>
<feature type="domain" description="3-hydroxyacyl-CoA dehydrogenase NAD binding" evidence="16">
    <location>
        <begin position="332"/>
        <end position="505"/>
    </location>
</feature>
<comment type="similarity">
    <text evidence="3">In the N-terminal section; belongs to the enoyl-CoA hydratase/isomerase family.</text>
</comment>
<dbReference type="SUPFAM" id="SSF52096">
    <property type="entry name" value="ClpP/crotonase"/>
    <property type="match status" value="1"/>
</dbReference>
<evidence type="ECO:0000313" key="18">
    <source>
        <dbReference type="Proteomes" id="UP001501337"/>
    </source>
</evidence>
<evidence type="ECO:0000256" key="3">
    <source>
        <dbReference type="ARBA" id="ARBA00008750"/>
    </source>
</evidence>
<dbReference type="EMBL" id="BAABBO010000012">
    <property type="protein sequence ID" value="GAA3970298.1"/>
    <property type="molecule type" value="Genomic_DNA"/>
</dbReference>
<dbReference type="CDD" id="cd06558">
    <property type="entry name" value="crotonase-like"/>
    <property type="match status" value="1"/>
</dbReference>
<feature type="region of interest" description="Disordered" evidence="14">
    <location>
        <begin position="686"/>
        <end position="708"/>
    </location>
</feature>
<evidence type="ECO:0000256" key="2">
    <source>
        <dbReference type="ARBA" id="ARBA00007005"/>
    </source>
</evidence>
<comment type="caution">
    <text evidence="17">The sequence shown here is derived from an EMBL/GenBank/DDBJ whole genome shotgun (WGS) entry which is preliminary data.</text>
</comment>
<dbReference type="InterPro" id="IPR006176">
    <property type="entry name" value="3-OHacyl-CoA_DH_NAD-bd"/>
</dbReference>
<dbReference type="SUPFAM" id="SSF51735">
    <property type="entry name" value="NAD(P)-binding Rossmann-fold domains"/>
    <property type="match status" value="1"/>
</dbReference>
<dbReference type="PROSITE" id="PS00067">
    <property type="entry name" value="3HCDH"/>
    <property type="match status" value="1"/>
</dbReference>
<dbReference type="Proteomes" id="UP001501337">
    <property type="component" value="Unassembled WGS sequence"/>
</dbReference>
<evidence type="ECO:0000256" key="5">
    <source>
        <dbReference type="ARBA" id="ARBA00012076"/>
    </source>
</evidence>
<keyword evidence="10" id="KW-0443">Lipid metabolism</keyword>
<dbReference type="Gene3D" id="1.10.1040.10">
    <property type="entry name" value="N-(1-d-carboxylethyl)-l-norvaline Dehydrogenase, domain 2"/>
    <property type="match status" value="2"/>
</dbReference>
<feature type="compositionally biased region" description="Polar residues" evidence="14">
    <location>
        <begin position="1"/>
        <end position="10"/>
    </location>
</feature>
<keyword evidence="7" id="KW-0442">Lipid degradation</keyword>
<evidence type="ECO:0000313" key="17">
    <source>
        <dbReference type="EMBL" id="GAA3970298.1"/>
    </source>
</evidence>
<evidence type="ECO:0000256" key="1">
    <source>
        <dbReference type="ARBA" id="ARBA00005005"/>
    </source>
</evidence>
<comment type="catalytic activity">
    <reaction evidence="13">
        <text>a (3S)-3-hydroxyacyl-CoA + NAD(+) = a 3-oxoacyl-CoA + NADH + H(+)</text>
        <dbReference type="Rhea" id="RHEA:22432"/>
        <dbReference type="ChEBI" id="CHEBI:15378"/>
        <dbReference type="ChEBI" id="CHEBI:57318"/>
        <dbReference type="ChEBI" id="CHEBI:57540"/>
        <dbReference type="ChEBI" id="CHEBI:57945"/>
        <dbReference type="ChEBI" id="CHEBI:90726"/>
        <dbReference type="EC" id="1.1.1.35"/>
    </reaction>
</comment>
<feature type="domain" description="3-hydroxyacyl-CoA dehydrogenase C-terminal" evidence="15">
    <location>
        <begin position="509"/>
        <end position="603"/>
    </location>
</feature>
<dbReference type="InterPro" id="IPR036291">
    <property type="entry name" value="NAD(P)-bd_dom_sf"/>
</dbReference>
<dbReference type="InterPro" id="IPR029045">
    <property type="entry name" value="ClpP/crotonase-like_dom_sf"/>
</dbReference>
<evidence type="ECO:0000256" key="13">
    <source>
        <dbReference type="ARBA" id="ARBA00049556"/>
    </source>
</evidence>
<evidence type="ECO:0000259" key="16">
    <source>
        <dbReference type="Pfam" id="PF02737"/>
    </source>
</evidence>
<gene>
    <name evidence="17" type="ORF">GCM10022278_29930</name>
</gene>
<evidence type="ECO:0000256" key="9">
    <source>
        <dbReference type="ARBA" id="ARBA00023027"/>
    </source>
</evidence>
<dbReference type="InterPro" id="IPR006108">
    <property type="entry name" value="3HC_DH_C"/>
</dbReference>
<dbReference type="Gene3D" id="3.90.226.10">
    <property type="entry name" value="2-enoyl-CoA Hydratase, Chain A, domain 1"/>
    <property type="match status" value="1"/>
</dbReference>